<dbReference type="SUPFAM" id="SSF48452">
    <property type="entry name" value="TPR-like"/>
    <property type="match status" value="1"/>
</dbReference>
<comment type="caution">
    <text evidence="6">The sequence shown here is derived from an EMBL/GenBank/DDBJ whole genome shotgun (WGS) entry which is preliminary data.</text>
</comment>
<feature type="domain" description="HTH araC/xylS-type" evidence="5">
    <location>
        <begin position="448"/>
        <end position="551"/>
    </location>
</feature>
<keyword evidence="3" id="KW-0804">Transcription</keyword>
<dbReference type="GO" id="GO:0003700">
    <property type="term" value="F:DNA-binding transcription factor activity"/>
    <property type="evidence" value="ECO:0007669"/>
    <property type="project" value="InterPro"/>
</dbReference>
<evidence type="ECO:0000313" key="6">
    <source>
        <dbReference type="EMBL" id="MBO8464807.1"/>
    </source>
</evidence>
<dbReference type="InterPro" id="IPR009057">
    <property type="entry name" value="Homeodomain-like_sf"/>
</dbReference>
<dbReference type="SUPFAM" id="SSF46689">
    <property type="entry name" value="Homeodomain-like"/>
    <property type="match status" value="1"/>
</dbReference>
<evidence type="ECO:0000313" key="7">
    <source>
        <dbReference type="Proteomes" id="UP000823597"/>
    </source>
</evidence>
<dbReference type="PROSITE" id="PS51257">
    <property type="entry name" value="PROKAR_LIPOPROTEIN"/>
    <property type="match status" value="1"/>
</dbReference>
<proteinExistence type="predicted"/>
<dbReference type="SMART" id="SM00342">
    <property type="entry name" value="HTH_ARAC"/>
    <property type="match status" value="1"/>
</dbReference>
<gene>
    <name evidence="6" type="ORF">IAB93_02265</name>
</gene>
<dbReference type="InterPro" id="IPR018060">
    <property type="entry name" value="HTH_AraC"/>
</dbReference>
<dbReference type="Proteomes" id="UP000823597">
    <property type="component" value="Unassembled WGS sequence"/>
</dbReference>
<dbReference type="GO" id="GO:0043565">
    <property type="term" value="F:sequence-specific DNA binding"/>
    <property type="evidence" value="ECO:0007669"/>
    <property type="project" value="InterPro"/>
</dbReference>
<protein>
    <submittedName>
        <fullName evidence="6">Helix-turn-helix domain-containing protein</fullName>
    </submittedName>
</protein>
<accession>A0A9D9N932</accession>
<evidence type="ECO:0000259" key="5">
    <source>
        <dbReference type="PROSITE" id="PS01124"/>
    </source>
</evidence>
<dbReference type="EMBL" id="JADIME010000025">
    <property type="protein sequence ID" value="MBO8464807.1"/>
    <property type="molecule type" value="Genomic_DNA"/>
</dbReference>
<dbReference type="PANTHER" id="PTHR43280">
    <property type="entry name" value="ARAC-FAMILY TRANSCRIPTIONAL REGULATOR"/>
    <property type="match status" value="1"/>
</dbReference>
<evidence type="ECO:0000256" key="3">
    <source>
        <dbReference type="ARBA" id="ARBA00023163"/>
    </source>
</evidence>
<keyword evidence="1" id="KW-0805">Transcription regulation</keyword>
<dbReference type="Pfam" id="PF12833">
    <property type="entry name" value="HTH_18"/>
    <property type="match status" value="1"/>
</dbReference>
<dbReference type="AlphaFoldDB" id="A0A9D9N932"/>
<organism evidence="6 7">
    <name type="scientific">Candidatus Merdivivens pullistercoris</name>
    <dbReference type="NCBI Taxonomy" id="2840873"/>
    <lineage>
        <taxon>Bacteria</taxon>
        <taxon>Pseudomonadati</taxon>
        <taxon>Bacteroidota</taxon>
        <taxon>Bacteroidia</taxon>
        <taxon>Bacteroidales</taxon>
        <taxon>Muribaculaceae</taxon>
        <taxon>Muribaculaceae incertae sedis</taxon>
        <taxon>Candidatus Merdivivens</taxon>
    </lineage>
</organism>
<evidence type="ECO:0000256" key="2">
    <source>
        <dbReference type="ARBA" id="ARBA00023125"/>
    </source>
</evidence>
<evidence type="ECO:0000256" key="4">
    <source>
        <dbReference type="SAM" id="Phobius"/>
    </source>
</evidence>
<name>A0A9D9N932_9BACT</name>
<keyword evidence="4" id="KW-0812">Transmembrane</keyword>
<dbReference type="PANTHER" id="PTHR43280:SF29">
    <property type="entry name" value="ARAC-FAMILY TRANSCRIPTIONAL REGULATOR"/>
    <property type="match status" value="1"/>
</dbReference>
<reference evidence="6" key="2">
    <citation type="journal article" date="2021" name="PeerJ">
        <title>Extensive microbial diversity within the chicken gut microbiome revealed by metagenomics and culture.</title>
        <authorList>
            <person name="Gilroy R."/>
            <person name="Ravi A."/>
            <person name="Getino M."/>
            <person name="Pursley I."/>
            <person name="Horton D.L."/>
            <person name="Alikhan N.F."/>
            <person name="Baker D."/>
            <person name="Gharbi K."/>
            <person name="Hall N."/>
            <person name="Watson M."/>
            <person name="Adriaenssens E.M."/>
            <person name="Foster-Nyarko E."/>
            <person name="Jarju S."/>
            <person name="Secka A."/>
            <person name="Antonio M."/>
            <person name="Oren A."/>
            <person name="Chaudhuri R.R."/>
            <person name="La Ragione R."/>
            <person name="Hildebrand F."/>
            <person name="Pallen M.J."/>
        </authorList>
    </citation>
    <scope>NUCLEOTIDE SEQUENCE</scope>
    <source>
        <strain evidence="6">10037</strain>
    </source>
</reference>
<feature type="transmembrane region" description="Helical" evidence="4">
    <location>
        <begin position="381"/>
        <end position="400"/>
    </location>
</feature>
<reference evidence="6" key="1">
    <citation type="submission" date="2020-10" db="EMBL/GenBank/DDBJ databases">
        <authorList>
            <person name="Gilroy R."/>
        </authorList>
    </citation>
    <scope>NUCLEOTIDE SEQUENCE</scope>
    <source>
        <strain evidence="6">10037</strain>
    </source>
</reference>
<dbReference type="InterPro" id="IPR011990">
    <property type="entry name" value="TPR-like_helical_dom_sf"/>
</dbReference>
<keyword evidence="2" id="KW-0238">DNA-binding</keyword>
<dbReference type="Gene3D" id="1.10.10.60">
    <property type="entry name" value="Homeodomain-like"/>
    <property type="match status" value="2"/>
</dbReference>
<evidence type="ECO:0000256" key="1">
    <source>
        <dbReference type="ARBA" id="ARBA00023015"/>
    </source>
</evidence>
<dbReference type="Gene3D" id="1.25.40.10">
    <property type="entry name" value="Tetratricopeptide repeat domain"/>
    <property type="match status" value="1"/>
</dbReference>
<keyword evidence="4" id="KW-1133">Transmembrane helix</keyword>
<dbReference type="PROSITE" id="PS01124">
    <property type="entry name" value="HTH_ARAC_FAMILY_2"/>
    <property type="match status" value="1"/>
</dbReference>
<keyword evidence="4" id="KW-0472">Membrane</keyword>
<sequence length="562" mass="65231">MKHFITNLALLSLFMSCSCGERWQSVHPEGMEYDTEKYIELFNGYCRSGAYDSLSMKAREVFSAREKYYDDKKLAFVAGLMATQASIFLDDYPEARRYIDTLSKMDEWEKYPNLQAMMNGVKASYDIKAGFDYPSALIHLTEALNYYRQNGDALNTCTALCNISMIYFIRRDTTGCRYAREAVEISTGNPDDPYMMCASDVVMSMMSLVKKDYAAVEKYALKAKEYADRYGYSLVYSRIYMVLSEVAMQRGDSAEAERLLDNGFKYASHSDPDFYFELALPYGRLLMDSGRYGEAEAFLTKTLGKIERNGNIRYRYQVLELLSALYDMKGDTDDSYRYYKMAVASKDSILNVNKDASFNNILDLYETASLQNVLLQRKYDMYVIAFVCILSVLAGAFFFYRYFQQNKLYKELIRHYQDYAKRTKRLKKYLNSDEDHKDDGVADEVLFSKLEKLMSEDKIYRSNEVSLDKLASMLGTNRTYISRVINRYADKSFWGYINMYRIADATSMLSDPDNDIPIKNIYEILGYNSPASFFRVFKDEVGCSPSIYREQVRRMDERKGIL</sequence>